<keyword evidence="2" id="KW-1185">Reference proteome</keyword>
<evidence type="ECO:0000313" key="2">
    <source>
        <dbReference type="Proteomes" id="UP000199111"/>
    </source>
</evidence>
<dbReference type="GeneID" id="96302910"/>
<evidence type="ECO:0000313" key="1">
    <source>
        <dbReference type="EMBL" id="SFK91601.1"/>
    </source>
</evidence>
<dbReference type="AlphaFoldDB" id="A0A1I4DIA8"/>
<proteinExistence type="predicted"/>
<name>A0A1I4DIA8_9ACTN</name>
<protein>
    <submittedName>
        <fullName evidence="1">Uncharacterized protein</fullName>
    </submittedName>
</protein>
<gene>
    <name evidence="1" type="ORF">SAMN05216275_14113</name>
</gene>
<dbReference type="RefSeq" id="WP_093891441.1">
    <property type="nucleotide sequence ID" value="NZ_FOQY01000041.1"/>
</dbReference>
<dbReference type="Proteomes" id="UP000199111">
    <property type="component" value="Unassembled WGS sequence"/>
</dbReference>
<reference evidence="2" key="1">
    <citation type="submission" date="2016-10" db="EMBL/GenBank/DDBJ databases">
        <authorList>
            <person name="Varghese N."/>
            <person name="Submissions S."/>
        </authorList>
    </citation>
    <scope>NUCLEOTIDE SEQUENCE [LARGE SCALE GENOMIC DNA]</scope>
    <source>
        <strain evidence="2">CGMCC 4.2126</strain>
    </source>
</reference>
<organism evidence="1 2">
    <name type="scientific">Streptosporangium canum</name>
    <dbReference type="NCBI Taxonomy" id="324952"/>
    <lineage>
        <taxon>Bacteria</taxon>
        <taxon>Bacillati</taxon>
        <taxon>Actinomycetota</taxon>
        <taxon>Actinomycetes</taxon>
        <taxon>Streptosporangiales</taxon>
        <taxon>Streptosporangiaceae</taxon>
        <taxon>Streptosporangium</taxon>
    </lineage>
</organism>
<sequence length="98" mass="11238">MTEPERVPFLVPDHVTQLIREHLVCITEIAERTQVTKQAVSQWVDRYPEFADLIVVELGRGPLFWWPQVQALLAELGVPNRKAAEAQKKRHGRQGARS</sequence>
<accession>A0A1I4DIA8</accession>
<dbReference type="EMBL" id="FOQY01000041">
    <property type="protein sequence ID" value="SFK91601.1"/>
    <property type="molecule type" value="Genomic_DNA"/>
</dbReference>